<dbReference type="PROSITE" id="PS51007">
    <property type="entry name" value="CYTC"/>
    <property type="match status" value="1"/>
</dbReference>
<dbReference type="OrthoDB" id="9796771at2"/>
<evidence type="ECO:0000256" key="4">
    <source>
        <dbReference type="PROSITE-ProRule" id="PRU00433"/>
    </source>
</evidence>
<dbReference type="PANTHER" id="PTHR40394">
    <property type="entry name" value="LIPOPROTEIN-RELATED"/>
    <property type="match status" value="1"/>
</dbReference>
<comment type="caution">
    <text evidence="7">The sequence shown here is derived from an EMBL/GenBank/DDBJ whole genome shotgun (WGS) entry which is preliminary data.</text>
</comment>
<evidence type="ECO:0000313" key="8">
    <source>
        <dbReference type="Proteomes" id="UP000248790"/>
    </source>
</evidence>
<organism evidence="7 8">
    <name type="scientific">Larkinella arboricola</name>
    <dbReference type="NCBI Taxonomy" id="643671"/>
    <lineage>
        <taxon>Bacteria</taxon>
        <taxon>Pseudomonadati</taxon>
        <taxon>Bacteroidota</taxon>
        <taxon>Cytophagia</taxon>
        <taxon>Cytophagales</taxon>
        <taxon>Spirosomataceae</taxon>
        <taxon>Larkinella</taxon>
    </lineage>
</organism>
<dbReference type="Proteomes" id="UP000248790">
    <property type="component" value="Unassembled WGS sequence"/>
</dbReference>
<dbReference type="SUPFAM" id="SSF46626">
    <property type="entry name" value="Cytochrome c"/>
    <property type="match status" value="1"/>
</dbReference>
<evidence type="ECO:0000259" key="6">
    <source>
        <dbReference type="PROSITE" id="PS51007"/>
    </source>
</evidence>
<dbReference type="InterPro" id="IPR036909">
    <property type="entry name" value="Cyt_c-like_dom_sf"/>
</dbReference>
<evidence type="ECO:0000313" key="7">
    <source>
        <dbReference type="EMBL" id="RAK02172.1"/>
    </source>
</evidence>
<dbReference type="PANTHER" id="PTHR40394:SF2">
    <property type="entry name" value="QUINOL:CYTOCHROME C OXIDOREDUCTASE MEMBRANE PROTEIN"/>
    <property type="match status" value="1"/>
</dbReference>
<sequence>MKFTRLNRSLLLMAAAMLTITACKRGHDNPGTQYAPNMYEPVGYEPYKQEEGFKTPYTDKGTKGTALWLPVKGTVSRRNYNTGFGEGDTTTKDLMIYNIPADSIEISERALVNPVPLTEKTLAEGKEYYTRFCQHCHGETGKGDGLVAAQYKGVPNYGGMSGMKEGHIFHVITHGRGRMWPHGSQITPEDRWKIVHYVRKLQTGG</sequence>
<dbReference type="GO" id="GO:0009055">
    <property type="term" value="F:electron transfer activity"/>
    <property type="evidence" value="ECO:0007669"/>
    <property type="project" value="InterPro"/>
</dbReference>
<reference evidence="7 8" key="1">
    <citation type="submission" date="2018-06" db="EMBL/GenBank/DDBJ databases">
        <title>Genomic Encyclopedia of Archaeal and Bacterial Type Strains, Phase II (KMG-II): from individual species to whole genera.</title>
        <authorList>
            <person name="Goeker M."/>
        </authorList>
    </citation>
    <scope>NUCLEOTIDE SEQUENCE [LARGE SCALE GENOMIC DNA]</scope>
    <source>
        <strain evidence="7 8">DSM 21851</strain>
    </source>
</reference>
<feature type="domain" description="Cytochrome c" evidence="6">
    <location>
        <begin position="120"/>
        <end position="202"/>
    </location>
</feature>
<dbReference type="PROSITE" id="PS51257">
    <property type="entry name" value="PROKAR_LIPOPROTEIN"/>
    <property type="match status" value="1"/>
</dbReference>
<feature type="chain" id="PRO_5016386963" evidence="5">
    <location>
        <begin position="25"/>
        <end position="205"/>
    </location>
</feature>
<keyword evidence="3 4" id="KW-0408">Iron</keyword>
<dbReference type="GO" id="GO:0046872">
    <property type="term" value="F:metal ion binding"/>
    <property type="evidence" value="ECO:0007669"/>
    <property type="project" value="UniProtKB-KW"/>
</dbReference>
<evidence type="ECO:0000256" key="2">
    <source>
        <dbReference type="ARBA" id="ARBA00022723"/>
    </source>
</evidence>
<dbReference type="GO" id="GO:0020037">
    <property type="term" value="F:heme binding"/>
    <property type="evidence" value="ECO:0007669"/>
    <property type="project" value="InterPro"/>
</dbReference>
<dbReference type="RefSeq" id="WP_111626390.1">
    <property type="nucleotide sequence ID" value="NZ_QLMC01000001.1"/>
</dbReference>
<evidence type="ECO:0000256" key="5">
    <source>
        <dbReference type="SAM" id="SignalP"/>
    </source>
</evidence>
<keyword evidence="8" id="KW-1185">Reference proteome</keyword>
<protein>
    <submittedName>
        <fullName evidence="7">Cbb3-type cytochrome c oxidase subunit III</fullName>
    </submittedName>
</protein>
<accession>A0A327X932</accession>
<name>A0A327X932_LARAB</name>
<gene>
    <name evidence="7" type="ORF">LX87_00288</name>
</gene>
<dbReference type="EMBL" id="QLMC01000001">
    <property type="protein sequence ID" value="RAK02172.1"/>
    <property type="molecule type" value="Genomic_DNA"/>
</dbReference>
<proteinExistence type="predicted"/>
<keyword evidence="1 4" id="KW-0349">Heme</keyword>
<keyword evidence="5" id="KW-0732">Signal</keyword>
<evidence type="ECO:0000256" key="3">
    <source>
        <dbReference type="ARBA" id="ARBA00023004"/>
    </source>
</evidence>
<feature type="signal peptide" evidence="5">
    <location>
        <begin position="1"/>
        <end position="24"/>
    </location>
</feature>
<dbReference type="InterPro" id="IPR009056">
    <property type="entry name" value="Cyt_c-like_dom"/>
</dbReference>
<dbReference type="Pfam" id="PF13442">
    <property type="entry name" value="Cytochrome_CBB3"/>
    <property type="match status" value="1"/>
</dbReference>
<dbReference type="Gene3D" id="1.10.760.10">
    <property type="entry name" value="Cytochrome c-like domain"/>
    <property type="match status" value="1"/>
</dbReference>
<evidence type="ECO:0000256" key="1">
    <source>
        <dbReference type="ARBA" id="ARBA00022617"/>
    </source>
</evidence>
<dbReference type="AlphaFoldDB" id="A0A327X932"/>
<keyword evidence="2 4" id="KW-0479">Metal-binding</keyword>